<dbReference type="AlphaFoldDB" id="A0AAD7A3X6"/>
<evidence type="ECO:0000313" key="3">
    <source>
        <dbReference type="EMBL" id="KAJ7348367.1"/>
    </source>
</evidence>
<feature type="transmembrane region" description="Helical" evidence="1">
    <location>
        <begin position="97"/>
        <end position="117"/>
    </location>
</feature>
<keyword evidence="4" id="KW-1185">Reference proteome</keyword>
<dbReference type="EMBL" id="JARIHO010000017">
    <property type="protein sequence ID" value="KAJ7348367.1"/>
    <property type="molecule type" value="Genomic_DNA"/>
</dbReference>
<dbReference type="PANTHER" id="PTHR40465">
    <property type="entry name" value="CHROMOSOME 1, WHOLE GENOME SHOTGUN SEQUENCE"/>
    <property type="match status" value="1"/>
</dbReference>
<protein>
    <recommendedName>
        <fullName evidence="2">DUF6534 domain-containing protein</fullName>
    </recommendedName>
</protein>
<feature type="transmembrane region" description="Helical" evidence="1">
    <location>
        <begin position="20"/>
        <end position="47"/>
    </location>
</feature>
<evidence type="ECO:0000259" key="2">
    <source>
        <dbReference type="Pfam" id="PF20152"/>
    </source>
</evidence>
<feature type="transmembrane region" description="Helical" evidence="1">
    <location>
        <begin position="129"/>
        <end position="150"/>
    </location>
</feature>
<sequence length="276" mass="30218">MDPQSSQTPQFSQMPQMGRFTIPVLVGTFVNWALLGSLLVQVYLYILAFPDDKLCSKLVVGFIVIAEILQTLGDTRDAIRVFGSGWGNPQVLELVGWAWFSVPILGSTIACVGQLFFAWRISIFGDCWYIPGVIAAVTLFQFAAGIWTGVLICRSQSFTQLQFHSLKTPVAWLAATALADLIIVYSRKTRATISRILKVTVETGIPCSAFAIVNLCLYTVYSMDNYHLGICVFLSKVYSNSIMVIMNFRAHVSQGPPANATVSTDIVLLSSPSAAL</sequence>
<proteinExistence type="predicted"/>
<comment type="caution">
    <text evidence="3">The sequence shown here is derived from an EMBL/GenBank/DDBJ whole genome shotgun (WGS) entry which is preliminary data.</text>
</comment>
<accession>A0AAD7A3X6</accession>
<feature type="transmembrane region" description="Helical" evidence="1">
    <location>
        <begin position="226"/>
        <end position="246"/>
    </location>
</feature>
<feature type="transmembrane region" description="Helical" evidence="1">
    <location>
        <begin position="170"/>
        <end position="187"/>
    </location>
</feature>
<gene>
    <name evidence="3" type="ORF">DFH08DRAFT_865863</name>
</gene>
<keyword evidence="1" id="KW-0472">Membrane</keyword>
<dbReference type="InterPro" id="IPR045339">
    <property type="entry name" value="DUF6534"/>
</dbReference>
<name>A0AAD7A3X6_9AGAR</name>
<keyword evidence="1" id="KW-0812">Transmembrane</keyword>
<keyword evidence="1" id="KW-1133">Transmembrane helix</keyword>
<feature type="domain" description="DUF6534" evidence="2">
    <location>
        <begin position="182"/>
        <end position="251"/>
    </location>
</feature>
<dbReference type="Proteomes" id="UP001218218">
    <property type="component" value="Unassembled WGS sequence"/>
</dbReference>
<evidence type="ECO:0000313" key="4">
    <source>
        <dbReference type="Proteomes" id="UP001218218"/>
    </source>
</evidence>
<evidence type="ECO:0000256" key="1">
    <source>
        <dbReference type="SAM" id="Phobius"/>
    </source>
</evidence>
<reference evidence="3" key="1">
    <citation type="submission" date="2023-03" db="EMBL/GenBank/DDBJ databases">
        <title>Massive genome expansion in bonnet fungi (Mycena s.s.) driven by repeated elements and novel gene families across ecological guilds.</title>
        <authorList>
            <consortium name="Lawrence Berkeley National Laboratory"/>
            <person name="Harder C.B."/>
            <person name="Miyauchi S."/>
            <person name="Viragh M."/>
            <person name="Kuo A."/>
            <person name="Thoen E."/>
            <person name="Andreopoulos B."/>
            <person name="Lu D."/>
            <person name="Skrede I."/>
            <person name="Drula E."/>
            <person name="Henrissat B."/>
            <person name="Morin E."/>
            <person name="Kohler A."/>
            <person name="Barry K."/>
            <person name="LaButti K."/>
            <person name="Morin E."/>
            <person name="Salamov A."/>
            <person name="Lipzen A."/>
            <person name="Mereny Z."/>
            <person name="Hegedus B."/>
            <person name="Baldrian P."/>
            <person name="Stursova M."/>
            <person name="Weitz H."/>
            <person name="Taylor A."/>
            <person name="Grigoriev I.V."/>
            <person name="Nagy L.G."/>
            <person name="Martin F."/>
            <person name="Kauserud H."/>
        </authorList>
    </citation>
    <scope>NUCLEOTIDE SEQUENCE</scope>
    <source>
        <strain evidence="3">CBHHK002</strain>
    </source>
</reference>
<dbReference type="PANTHER" id="PTHR40465:SF1">
    <property type="entry name" value="DUF6534 DOMAIN-CONTAINING PROTEIN"/>
    <property type="match status" value="1"/>
</dbReference>
<dbReference type="Pfam" id="PF20152">
    <property type="entry name" value="DUF6534"/>
    <property type="match status" value="1"/>
</dbReference>
<organism evidence="3 4">
    <name type="scientific">Mycena albidolilacea</name>
    <dbReference type="NCBI Taxonomy" id="1033008"/>
    <lineage>
        <taxon>Eukaryota</taxon>
        <taxon>Fungi</taxon>
        <taxon>Dikarya</taxon>
        <taxon>Basidiomycota</taxon>
        <taxon>Agaricomycotina</taxon>
        <taxon>Agaricomycetes</taxon>
        <taxon>Agaricomycetidae</taxon>
        <taxon>Agaricales</taxon>
        <taxon>Marasmiineae</taxon>
        <taxon>Mycenaceae</taxon>
        <taxon>Mycena</taxon>
    </lineage>
</organism>
<feature type="transmembrane region" description="Helical" evidence="1">
    <location>
        <begin position="199"/>
        <end position="220"/>
    </location>
</feature>